<dbReference type="GO" id="GO:0005675">
    <property type="term" value="C:transcription factor TFIIH holo complex"/>
    <property type="evidence" value="ECO:0007669"/>
    <property type="project" value="TreeGrafter"/>
</dbReference>
<dbReference type="InterPro" id="IPR004598">
    <property type="entry name" value="TFIIH_p52/Tfb2"/>
</dbReference>
<organism evidence="2 3">
    <name type="scientific">Stichopus japonicus</name>
    <name type="common">Sea cucumber</name>
    <dbReference type="NCBI Taxonomy" id="307972"/>
    <lineage>
        <taxon>Eukaryota</taxon>
        <taxon>Metazoa</taxon>
        <taxon>Echinodermata</taxon>
        <taxon>Eleutherozoa</taxon>
        <taxon>Echinozoa</taxon>
        <taxon>Holothuroidea</taxon>
        <taxon>Aspidochirotacea</taxon>
        <taxon>Aspidochirotida</taxon>
        <taxon>Stichopodidae</taxon>
        <taxon>Apostichopus</taxon>
    </lineage>
</organism>
<dbReference type="STRING" id="307972.A0A2G8LG06"/>
<keyword evidence="1" id="KW-0234">DNA repair</keyword>
<dbReference type="OrthoDB" id="364513at2759"/>
<comment type="subcellular location">
    <subcellularLocation>
        <location evidence="1">Nucleus</location>
    </subcellularLocation>
</comment>
<proteinExistence type="inferred from homology"/>
<dbReference type="GO" id="GO:0000439">
    <property type="term" value="C:transcription factor TFIIH core complex"/>
    <property type="evidence" value="ECO:0007669"/>
    <property type="project" value="InterPro"/>
</dbReference>
<accession>A0A2G8LG06</accession>
<dbReference type="Pfam" id="PF03849">
    <property type="entry name" value="Tfb2"/>
    <property type="match status" value="1"/>
</dbReference>
<sequence length="277" mass="30914">MAANSASMSGYSQSKLDCKDLHGYLQTLPAVILDKLYNHPATCLAVFRELPLLARHYVMRVIFIDQPVAQAGVAAWVKASNQDLHQEAVGTLSGLRVWQDTPLPGGLPGWQLNKIFRENIKVALIGGGKPWSTATETSADGHFRDVSFLDKYAKDRWECILHFLVGSRGPEALSRDIALVLTNSGLMKIPEKGTMPVITPAGFQFLLLSTSSQVWYFMLQYLETAESRDVNLVNQLSFLFQLSFSTLGKDYSSDGMDESQLQFLQHLRELGLVFKER</sequence>
<evidence type="ECO:0000313" key="2">
    <source>
        <dbReference type="EMBL" id="PIK59181.1"/>
    </source>
</evidence>
<comment type="function">
    <text evidence="1">Component of the general transcription and DNA repair factor IIH (TFIIH) core complex which is involved in general and transcription-coupled nucleotide excision repair (NER) of damaged DNA.</text>
</comment>
<comment type="similarity">
    <text evidence="1">Belongs to the TFB2 family.</text>
</comment>
<protein>
    <recommendedName>
        <fullName evidence="1">General transcription factor IIH subunit 4</fullName>
    </recommendedName>
</protein>
<keyword evidence="1" id="KW-0539">Nucleus</keyword>
<reference evidence="2 3" key="1">
    <citation type="journal article" date="2017" name="PLoS Biol.">
        <title>The sea cucumber genome provides insights into morphological evolution and visceral regeneration.</title>
        <authorList>
            <person name="Zhang X."/>
            <person name="Sun L."/>
            <person name="Yuan J."/>
            <person name="Sun Y."/>
            <person name="Gao Y."/>
            <person name="Zhang L."/>
            <person name="Li S."/>
            <person name="Dai H."/>
            <person name="Hamel J.F."/>
            <person name="Liu C."/>
            <person name="Yu Y."/>
            <person name="Liu S."/>
            <person name="Lin W."/>
            <person name="Guo K."/>
            <person name="Jin S."/>
            <person name="Xu P."/>
            <person name="Storey K.B."/>
            <person name="Huan P."/>
            <person name="Zhang T."/>
            <person name="Zhou Y."/>
            <person name="Zhang J."/>
            <person name="Lin C."/>
            <person name="Li X."/>
            <person name="Xing L."/>
            <person name="Huo D."/>
            <person name="Sun M."/>
            <person name="Wang L."/>
            <person name="Mercier A."/>
            <person name="Li F."/>
            <person name="Yang H."/>
            <person name="Xiang J."/>
        </authorList>
    </citation>
    <scope>NUCLEOTIDE SEQUENCE [LARGE SCALE GENOMIC DNA]</scope>
    <source>
        <strain evidence="2">Shaxun</strain>
        <tissue evidence="2">Muscle</tissue>
    </source>
</reference>
<dbReference type="GO" id="GO:0003690">
    <property type="term" value="F:double-stranded DNA binding"/>
    <property type="evidence" value="ECO:0007669"/>
    <property type="project" value="TreeGrafter"/>
</dbReference>
<dbReference type="GO" id="GO:0001671">
    <property type="term" value="F:ATPase activator activity"/>
    <property type="evidence" value="ECO:0007669"/>
    <property type="project" value="InterPro"/>
</dbReference>
<dbReference type="PANTHER" id="PTHR13152:SF0">
    <property type="entry name" value="GENERAL TRANSCRIPTION FACTOR IIH SUBUNIT 4"/>
    <property type="match status" value="1"/>
</dbReference>
<dbReference type="GO" id="GO:0006289">
    <property type="term" value="P:nucleotide-excision repair"/>
    <property type="evidence" value="ECO:0007669"/>
    <property type="project" value="InterPro"/>
</dbReference>
<comment type="caution">
    <text evidence="2">The sequence shown here is derived from an EMBL/GenBank/DDBJ whole genome shotgun (WGS) entry which is preliminary data.</text>
</comment>
<name>A0A2G8LG06_STIJA</name>
<dbReference type="AlphaFoldDB" id="A0A2G8LG06"/>
<gene>
    <name evidence="2" type="ORF">BSL78_03878</name>
</gene>
<dbReference type="PANTHER" id="PTHR13152">
    <property type="entry name" value="TFIIH, POLYPEPTIDE 4"/>
    <property type="match status" value="1"/>
</dbReference>
<keyword evidence="1" id="KW-0804">Transcription</keyword>
<dbReference type="Proteomes" id="UP000230750">
    <property type="component" value="Unassembled WGS sequence"/>
</dbReference>
<keyword evidence="1" id="KW-0227">DNA damage</keyword>
<evidence type="ECO:0000313" key="3">
    <source>
        <dbReference type="Proteomes" id="UP000230750"/>
    </source>
</evidence>
<keyword evidence="3" id="KW-1185">Reference proteome</keyword>
<dbReference type="EMBL" id="MRZV01000090">
    <property type="protein sequence ID" value="PIK59181.1"/>
    <property type="molecule type" value="Genomic_DNA"/>
</dbReference>
<evidence type="ECO:0000256" key="1">
    <source>
        <dbReference type="RuleBase" id="RU364024"/>
    </source>
</evidence>
<keyword evidence="1" id="KW-0805">Transcription regulation</keyword>